<evidence type="ECO:0000256" key="3">
    <source>
        <dbReference type="ARBA" id="ARBA00023295"/>
    </source>
</evidence>
<feature type="domain" description="Glycosyl hydrolase family 32 C-terminal" evidence="7">
    <location>
        <begin position="429"/>
        <end position="567"/>
    </location>
</feature>
<keyword evidence="5" id="KW-0732">Signal</keyword>
<keyword evidence="2 4" id="KW-0378">Hydrolase</keyword>
<dbReference type="SMART" id="SM00640">
    <property type="entry name" value="Glyco_32"/>
    <property type="match status" value="1"/>
</dbReference>
<evidence type="ECO:0008006" key="11">
    <source>
        <dbReference type="Google" id="ProtNLM"/>
    </source>
</evidence>
<dbReference type="Gene3D" id="2.60.120.560">
    <property type="entry name" value="Exo-inulinase, domain 1"/>
    <property type="match status" value="1"/>
</dbReference>
<proteinExistence type="inferred from homology"/>
<dbReference type="CDD" id="cd18622">
    <property type="entry name" value="GH32_Inu-like"/>
    <property type="match status" value="1"/>
</dbReference>
<dbReference type="Pfam" id="PF08244">
    <property type="entry name" value="Glyco_hydro_32C"/>
    <property type="match status" value="1"/>
</dbReference>
<dbReference type="InterPro" id="IPR013320">
    <property type="entry name" value="ConA-like_dom_sf"/>
</dbReference>
<accession>A0A5K7WTG9</accession>
<dbReference type="RefSeq" id="WP_152080265.1">
    <property type="nucleotide sequence ID" value="NZ_AP021853.1"/>
</dbReference>
<dbReference type="SUPFAM" id="SSF49899">
    <property type="entry name" value="Concanavalin A-like lectins/glucanases"/>
    <property type="match status" value="1"/>
</dbReference>
<feature type="domain" description="Pesticidal crystal protein Cry22Aa Ig-like" evidence="8">
    <location>
        <begin position="583"/>
        <end position="655"/>
    </location>
</feature>
<comment type="similarity">
    <text evidence="1 4">Belongs to the glycosyl hydrolase 32 family.</text>
</comment>
<feature type="domain" description="Glycosyl hydrolase family 32 N-terminal" evidence="6">
    <location>
        <begin position="42"/>
        <end position="105"/>
    </location>
</feature>
<dbReference type="GO" id="GO:0005737">
    <property type="term" value="C:cytoplasm"/>
    <property type="evidence" value="ECO:0007669"/>
    <property type="project" value="TreeGrafter"/>
</dbReference>
<dbReference type="InterPro" id="IPR023296">
    <property type="entry name" value="Glyco_hydro_beta-prop_sf"/>
</dbReference>
<evidence type="ECO:0000259" key="8">
    <source>
        <dbReference type="Pfam" id="PF16403"/>
    </source>
</evidence>
<evidence type="ECO:0000313" key="9">
    <source>
        <dbReference type="EMBL" id="BBN97981.1"/>
    </source>
</evidence>
<evidence type="ECO:0000256" key="5">
    <source>
        <dbReference type="SAM" id="SignalP"/>
    </source>
</evidence>
<keyword evidence="3 4" id="KW-0326">Glycosidase</keyword>
<dbReference type="PANTHER" id="PTHR42800">
    <property type="entry name" value="EXOINULINASE INUD (AFU_ORTHOLOGUE AFUA_5G00480)"/>
    <property type="match status" value="1"/>
</dbReference>
<dbReference type="Pfam" id="PF00251">
    <property type="entry name" value="Glyco_hydro_32N"/>
    <property type="match status" value="2"/>
</dbReference>
<dbReference type="InterPro" id="IPR013148">
    <property type="entry name" value="Glyco_hydro_32_N"/>
</dbReference>
<dbReference type="SUPFAM" id="SSF75005">
    <property type="entry name" value="Arabinanase/levansucrase/invertase"/>
    <property type="match status" value="1"/>
</dbReference>
<dbReference type="EMBL" id="AP021853">
    <property type="protein sequence ID" value="BBN97981.1"/>
    <property type="molecule type" value="Genomic_DNA"/>
</dbReference>
<dbReference type="GO" id="GO:0004575">
    <property type="term" value="F:sucrose alpha-glucosidase activity"/>
    <property type="evidence" value="ECO:0007669"/>
    <property type="project" value="TreeGrafter"/>
</dbReference>
<organism evidence="9 10">
    <name type="scientific">Sporolactobacillus terrae</name>
    <dbReference type="NCBI Taxonomy" id="269673"/>
    <lineage>
        <taxon>Bacteria</taxon>
        <taxon>Bacillati</taxon>
        <taxon>Bacillota</taxon>
        <taxon>Bacilli</taxon>
        <taxon>Bacillales</taxon>
        <taxon>Sporolactobacillaceae</taxon>
        <taxon>Sporolactobacillus</taxon>
    </lineage>
</organism>
<dbReference type="InterPro" id="IPR032179">
    <property type="entry name" value="Cry22Aa_Ig-like"/>
</dbReference>
<evidence type="ECO:0000256" key="1">
    <source>
        <dbReference type="ARBA" id="ARBA00009902"/>
    </source>
</evidence>
<feature type="domain" description="Glycosyl hydrolase family 32 N-terminal" evidence="6">
    <location>
        <begin position="140"/>
        <end position="408"/>
    </location>
</feature>
<evidence type="ECO:0000256" key="2">
    <source>
        <dbReference type="ARBA" id="ARBA00022801"/>
    </source>
</evidence>
<dbReference type="Gene3D" id="2.115.10.20">
    <property type="entry name" value="Glycosyl hydrolase domain, family 43"/>
    <property type="match status" value="1"/>
</dbReference>
<dbReference type="Pfam" id="PF16403">
    <property type="entry name" value="Bact_surface_Ig-like"/>
    <property type="match status" value="1"/>
</dbReference>
<dbReference type="AlphaFoldDB" id="A0A5K7WTG9"/>
<evidence type="ECO:0000259" key="6">
    <source>
        <dbReference type="Pfam" id="PF00251"/>
    </source>
</evidence>
<dbReference type="InterPro" id="IPR001362">
    <property type="entry name" value="Glyco_hydro_32"/>
</dbReference>
<gene>
    <name evidence="9" type="ORF">St703_06860</name>
</gene>
<dbReference type="Proteomes" id="UP000326951">
    <property type="component" value="Chromosome"/>
</dbReference>
<evidence type="ECO:0000313" key="10">
    <source>
        <dbReference type="Proteomes" id="UP000326951"/>
    </source>
</evidence>
<protein>
    <recommendedName>
        <fullName evidence="11">Levanase</fullName>
    </recommendedName>
</protein>
<evidence type="ECO:0000256" key="4">
    <source>
        <dbReference type="RuleBase" id="RU362110"/>
    </source>
</evidence>
<dbReference type="InterPro" id="IPR013783">
    <property type="entry name" value="Ig-like_fold"/>
</dbReference>
<feature type="signal peptide" evidence="5">
    <location>
        <begin position="1"/>
        <end position="26"/>
    </location>
</feature>
<reference evidence="9 10" key="1">
    <citation type="submission" date="2019-09" db="EMBL/GenBank/DDBJ databases">
        <title>Complete genome sequence of Sporolactobacillus terrae 70-3.</title>
        <authorList>
            <person name="Tanaka N."/>
            <person name="Shiwa Y."/>
            <person name="Fujita N."/>
            <person name="Tanasupawat S."/>
        </authorList>
    </citation>
    <scope>NUCLEOTIDE SEQUENCE [LARGE SCALE GENOMIC DNA]</scope>
    <source>
        <strain evidence="9 10">70-3</strain>
    </source>
</reference>
<dbReference type="PANTHER" id="PTHR42800:SF1">
    <property type="entry name" value="EXOINULINASE INUD (AFU_ORTHOLOGUE AFUA_5G00480)"/>
    <property type="match status" value="1"/>
</dbReference>
<name>A0A5K7WTG9_9BACL</name>
<dbReference type="GO" id="GO:0005987">
    <property type="term" value="P:sucrose catabolic process"/>
    <property type="evidence" value="ECO:0007669"/>
    <property type="project" value="TreeGrafter"/>
</dbReference>
<dbReference type="Gene3D" id="2.60.40.10">
    <property type="entry name" value="Immunoglobulins"/>
    <property type="match status" value="1"/>
</dbReference>
<evidence type="ECO:0000259" key="7">
    <source>
        <dbReference type="Pfam" id="PF08244"/>
    </source>
</evidence>
<sequence length="698" mass="78191">MKKILTSWIAALLILGIIGSVFPAQAKAAAGSYQEPYRNQYHYSAKQNWLNDPNGLIKYDGVYHMFYQYNPQGNEWGNMSWGHATSTDLVHWKEQDVAIPESDENAWVDFWMKTKDDAKPVHYLGRPTTNWDVWNPNGKRYIFSGSVILDKDNVAGFGKNTLIAYYTSTYQVAVRDDDYSKDQLGNLLGIREVQEQNMAYSTDGGKTFKKYNNQNPVIPVTQVPTSDAGNFRDPKVVYDEANKQWVMPVVSGQEVDLFTSTNLKDWTFQSAIKRAHDVGNGVWECPELIPMKVKGTNKTKWVLSLSVQQGAPAGGSGMQYFIGNFDGKKFIPDSDETMKNPQWLDFGEDFYAGVTFGETPGRTIMLGWMSNWNYVGEQKTTPWHGEMTLPRELTLVRDNSGYSLKQAPVKEVNQLSQGETALDVRKIHARAQSEKTIDIKNFSGTQYKVSADFSWKKNQAPNRLGVKLRASEDGSKYVAVGYDPSSKQVYLDRTKDGESITRQNTKVKLDGNPTNIKLAVYVDTSSIEVFVNNGEKVLTQVVYPNPEQPSDSKGLAFFAESGKVTITRAVGEHFESIWGNNPTINAPDHQTVSYRSEFDPLDGVRAQDPKDGDLTSAIKVSGDKVNTKKPGTYRITYTVSNVAGVQAKHQTTVRVTPREKNNLFINQAGCFTAPVFFLSSEKTNVFTGNVHGRKIELI</sequence>
<dbReference type="InterPro" id="IPR013189">
    <property type="entry name" value="Glyco_hydro_32_C"/>
</dbReference>
<feature type="chain" id="PRO_5039093238" description="Levanase" evidence="5">
    <location>
        <begin position="27"/>
        <end position="698"/>
    </location>
</feature>